<reference evidence="2" key="1">
    <citation type="submission" date="2025-08" db="UniProtKB">
        <authorList>
            <consortium name="Ensembl"/>
        </authorList>
    </citation>
    <scope>IDENTIFICATION</scope>
</reference>
<name>A0A671R3H4_9TELE</name>
<keyword evidence="3" id="KW-1185">Reference proteome</keyword>
<feature type="compositionally biased region" description="Polar residues" evidence="1">
    <location>
        <begin position="94"/>
        <end position="128"/>
    </location>
</feature>
<dbReference type="Ensembl" id="ENSSANT00000082671.1">
    <property type="protein sequence ID" value="ENSSANP00000077760.1"/>
    <property type="gene ID" value="ENSSANG00000038763.1"/>
</dbReference>
<evidence type="ECO:0000313" key="2">
    <source>
        <dbReference type="Ensembl" id="ENSSANP00000077760.1"/>
    </source>
</evidence>
<proteinExistence type="predicted"/>
<feature type="region of interest" description="Disordered" evidence="1">
    <location>
        <begin position="54"/>
        <end position="144"/>
    </location>
</feature>
<organism evidence="2 3">
    <name type="scientific">Sinocyclocheilus anshuiensis</name>
    <dbReference type="NCBI Taxonomy" id="1608454"/>
    <lineage>
        <taxon>Eukaryota</taxon>
        <taxon>Metazoa</taxon>
        <taxon>Chordata</taxon>
        <taxon>Craniata</taxon>
        <taxon>Vertebrata</taxon>
        <taxon>Euteleostomi</taxon>
        <taxon>Actinopterygii</taxon>
        <taxon>Neopterygii</taxon>
        <taxon>Teleostei</taxon>
        <taxon>Ostariophysi</taxon>
        <taxon>Cypriniformes</taxon>
        <taxon>Cyprinidae</taxon>
        <taxon>Cyprininae</taxon>
        <taxon>Sinocyclocheilus</taxon>
    </lineage>
</organism>
<sequence>MEIAVRFSALARLDLPFVKYSWEFCRLAVATALDDATINFLFWLGGHYHCPVDLPDTPTEGSRYPLSPGRAPDSQFSPGRAPDSPFSPERAPDPQSSPGRARDPQSSPGRAPDPQSSPARAPDPQSSPGRAPVPHCVPLVSVYL</sequence>
<evidence type="ECO:0000256" key="1">
    <source>
        <dbReference type="SAM" id="MobiDB-lite"/>
    </source>
</evidence>
<evidence type="ECO:0000313" key="3">
    <source>
        <dbReference type="Proteomes" id="UP000472260"/>
    </source>
</evidence>
<protein>
    <submittedName>
        <fullName evidence="2">Uncharacterized protein</fullName>
    </submittedName>
</protein>
<reference evidence="2" key="2">
    <citation type="submission" date="2025-09" db="UniProtKB">
        <authorList>
            <consortium name="Ensembl"/>
        </authorList>
    </citation>
    <scope>IDENTIFICATION</scope>
</reference>
<dbReference type="AlphaFoldDB" id="A0A671R3H4"/>
<dbReference type="Proteomes" id="UP000472260">
    <property type="component" value="Unassembled WGS sequence"/>
</dbReference>
<accession>A0A671R3H4</accession>